<evidence type="ECO:0000313" key="1">
    <source>
        <dbReference type="Proteomes" id="UP000887576"/>
    </source>
</evidence>
<accession>A0AC34REL2</accession>
<reference evidence="2" key="1">
    <citation type="submission" date="2022-11" db="UniProtKB">
        <authorList>
            <consortium name="WormBaseParasite"/>
        </authorList>
    </citation>
    <scope>IDENTIFICATION</scope>
</reference>
<name>A0AC34REL2_9BILA</name>
<organism evidence="1 2">
    <name type="scientific">Panagrolaimus sp. JU765</name>
    <dbReference type="NCBI Taxonomy" id="591449"/>
    <lineage>
        <taxon>Eukaryota</taxon>
        <taxon>Metazoa</taxon>
        <taxon>Ecdysozoa</taxon>
        <taxon>Nematoda</taxon>
        <taxon>Chromadorea</taxon>
        <taxon>Rhabditida</taxon>
        <taxon>Tylenchina</taxon>
        <taxon>Panagrolaimomorpha</taxon>
        <taxon>Panagrolaimoidea</taxon>
        <taxon>Panagrolaimidae</taxon>
        <taxon>Panagrolaimus</taxon>
    </lineage>
</organism>
<dbReference type="Proteomes" id="UP000887576">
    <property type="component" value="Unplaced"/>
</dbReference>
<evidence type="ECO:0000313" key="2">
    <source>
        <dbReference type="WBParaSite" id="JU765_v2.g5993.t1"/>
    </source>
</evidence>
<protein>
    <submittedName>
        <fullName evidence="2">Transmembrane protein 138</fullName>
    </submittedName>
</protein>
<proteinExistence type="predicted"/>
<sequence>MSSKYSAVLALHILLICVDLGFNTASTIVFNNNNTQLLLFILQDTAIVMSIIVLLIAFTSTFVFQAGLILILIQKFAAVLVVATIYLILSITLHVVHLRDRWGTSQRYIWPVFVTVLYTLQRLTAILHYFFYKRAALFLSDPRFHYDNEWLREQVRLRN</sequence>
<dbReference type="WBParaSite" id="JU765_v2.g5993.t1">
    <property type="protein sequence ID" value="JU765_v2.g5993.t1"/>
    <property type="gene ID" value="JU765_v2.g5993"/>
</dbReference>